<evidence type="ECO:0000313" key="1">
    <source>
        <dbReference type="EMBL" id="BBE16240.1"/>
    </source>
</evidence>
<dbReference type="AlphaFoldDB" id="A0A5K7S437"/>
<keyword evidence="2" id="KW-1185">Reference proteome</keyword>
<organism evidence="1 2">
    <name type="scientific">Aquipluma nitroreducens</name>
    <dbReference type="NCBI Taxonomy" id="2010828"/>
    <lineage>
        <taxon>Bacteria</taxon>
        <taxon>Pseudomonadati</taxon>
        <taxon>Bacteroidota</taxon>
        <taxon>Bacteroidia</taxon>
        <taxon>Marinilabiliales</taxon>
        <taxon>Prolixibacteraceae</taxon>
        <taxon>Aquipluma</taxon>
    </lineage>
</organism>
<accession>A0A5K7S437</accession>
<name>A0A5K7S437_9BACT</name>
<reference evidence="1" key="1">
    <citation type="journal article" date="2020" name="Int. J. Syst. Evol. Microbiol.">
        <title>Aquipluma nitroreducens gen. nov. sp. nov., a novel facultatively anaerobic bacterium isolated from a freshwater lake.</title>
        <authorList>
            <person name="Watanabe M."/>
            <person name="Kojima H."/>
            <person name="Fukui M."/>
        </authorList>
    </citation>
    <scope>NUCLEOTIDE SEQUENCE</scope>
    <source>
        <strain evidence="1">MeG22</strain>
    </source>
</reference>
<proteinExistence type="predicted"/>
<dbReference type="KEGG" id="anf:AQPE_0377"/>
<evidence type="ECO:0000313" key="2">
    <source>
        <dbReference type="Proteomes" id="UP001193389"/>
    </source>
</evidence>
<dbReference type="EMBL" id="AP018694">
    <property type="protein sequence ID" value="BBE16240.1"/>
    <property type="molecule type" value="Genomic_DNA"/>
</dbReference>
<sequence>MIGWSQLLKRMSFYPDCTSSEPVDLLGGTMFLLQELVKKSLSKDKTPLLEEILLPYGMPMGINNQQVLKFLRNYKIFAQYDLSIEMNHRYKVYFVKMWFNQLSLDVQFHLIDNQLYLSKTEFLTRLNSNQYECFLNGFLGLDYHLDKYIGILPYFVKDQQSTLIRIHNSKGYPSVTYYSGDKKVQTKIESIVKQQNLLNFSKKQIS</sequence>
<dbReference type="Proteomes" id="UP001193389">
    <property type="component" value="Chromosome"/>
</dbReference>
<dbReference type="RefSeq" id="WP_318349332.1">
    <property type="nucleotide sequence ID" value="NZ_AP018694.1"/>
</dbReference>
<gene>
    <name evidence="1" type="ORF">AQPE_0377</name>
</gene>
<protein>
    <submittedName>
        <fullName evidence="1">Uncharacterized protein</fullName>
    </submittedName>
</protein>